<evidence type="ECO:0000313" key="10">
    <source>
        <dbReference type="Proteomes" id="UP001500880"/>
    </source>
</evidence>
<dbReference type="Gene3D" id="1.10.3730.20">
    <property type="match status" value="1"/>
</dbReference>
<dbReference type="SUPFAM" id="SSF103481">
    <property type="entry name" value="Multidrug resistance efflux transporter EmrE"/>
    <property type="match status" value="2"/>
</dbReference>
<reference evidence="9 10" key="1">
    <citation type="journal article" date="2019" name="Int. J. Syst. Evol. Microbiol.">
        <title>The Global Catalogue of Microorganisms (GCM) 10K type strain sequencing project: providing services to taxonomists for standard genome sequencing and annotation.</title>
        <authorList>
            <consortium name="The Broad Institute Genomics Platform"/>
            <consortium name="The Broad Institute Genome Sequencing Center for Infectious Disease"/>
            <person name="Wu L."/>
            <person name="Ma J."/>
        </authorList>
    </citation>
    <scope>NUCLEOTIDE SEQUENCE [LARGE SCALE GENOMIC DNA]</scope>
    <source>
        <strain evidence="9 10">JCM 12389</strain>
    </source>
</reference>
<organism evidence="9 10">
    <name type="scientific">Salinibacillus aidingensis</name>
    <dbReference type="NCBI Taxonomy" id="237684"/>
    <lineage>
        <taxon>Bacteria</taxon>
        <taxon>Bacillati</taxon>
        <taxon>Bacillota</taxon>
        <taxon>Bacilli</taxon>
        <taxon>Bacillales</taxon>
        <taxon>Bacillaceae</taxon>
        <taxon>Salinibacillus</taxon>
    </lineage>
</organism>
<keyword evidence="6 7" id="KW-0472">Membrane</keyword>
<dbReference type="Proteomes" id="UP001500880">
    <property type="component" value="Unassembled WGS sequence"/>
</dbReference>
<feature type="transmembrane region" description="Helical" evidence="7">
    <location>
        <begin position="162"/>
        <end position="183"/>
    </location>
</feature>
<accession>A0ABN1BMF4</accession>
<dbReference type="InterPro" id="IPR037185">
    <property type="entry name" value="EmrE-like"/>
</dbReference>
<feature type="transmembrane region" description="Helical" evidence="7">
    <location>
        <begin position="17"/>
        <end position="35"/>
    </location>
</feature>
<keyword evidence="4 7" id="KW-0812">Transmembrane</keyword>
<feature type="transmembrane region" description="Helical" evidence="7">
    <location>
        <begin position="47"/>
        <end position="68"/>
    </location>
</feature>
<evidence type="ECO:0000256" key="7">
    <source>
        <dbReference type="SAM" id="Phobius"/>
    </source>
</evidence>
<dbReference type="RefSeq" id="WP_343842903.1">
    <property type="nucleotide sequence ID" value="NZ_BAAADO010000007.1"/>
</dbReference>
<dbReference type="InterPro" id="IPR000620">
    <property type="entry name" value="EamA_dom"/>
</dbReference>
<comment type="similarity">
    <text evidence="2">Belongs to the EamA transporter family.</text>
</comment>
<dbReference type="EMBL" id="BAAADO010000007">
    <property type="protein sequence ID" value="GAA0500910.1"/>
    <property type="molecule type" value="Genomic_DNA"/>
</dbReference>
<proteinExistence type="inferred from homology"/>
<feature type="transmembrane region" description="Helical" evidence="7">
    <location>
        <begin position="226"/>
        <end position="248"/>
    </location>
</feature>
<feature type="transmembrane region" description="Helical" evidence="7">
    <location>
        <begin position="110"/>
        <end position="127"/>
    </location>
</feature>
<feature type="transmembrane region" description="Helical" evidence="7">
    <location>
        <begin position="195"/>
        <end position="214"/>
    </location>
</feature>
<comment type="subcellular location">
    <subcellularLocation>
        <location evidence="1">Cell membrane</location>
        <topology evidence="1">Multi-pass membrane protein</topology>
    </subcellularLocation>
</comment>
<keyword evidence="5 7" id="KW-1133">Transmembrane helix</keyword>
<keyword evidence="3" id="KW-1003">Cell membrane</keyword>
<dbReference type="InterPro" id="IPR050638">
    <property type="entry name" value="AA-Vitamin_Transporters"/>
</dbReference>
<feature type="transmembrane region" description="Helical" evidence="7">
    <location>
        <begin position="282"/>
        <end position="301"/>
    </location>
</feature>
<dbReference type="PANTHER" id="PTHR32322:SF18">
    <property type="entry name" value="S-ADENOSYLMETHIONINE_S-ADENOSYLHOMOCYSTEINE TRANSPORTER"/>
    <property type="match status" value="1"/>
</dbReference>
<evidence type="ECO:0000313" key="9">
    <source>
        <dbReference type="EMBL" id="GAA0500910.1"/>
    </source>
</evidence>
<dbReference type="Pfam" id="PF00892">
    <property type="entry name" value="EamA"/>
    <property type="match status" value="2"/>
</dbReference>
<evidence type="ECO:0000256" key="2">
    <source>
        <dbReference type="ARBA" id="ARBA00007362"/>
    </source>
</evidence>
<feature type="transmembrane region" description="Helical" evidence="7">
    <location>
        <begin position="80"/>
        <end position="98"/>
    </location>
</feature>
<name>A0ABN1BMF4_9BACI</name>
<keyword evidence="10" id="KW-1185">Reference proteome</keyword>
<evidence type="ECO:0000256" key="6">
    <source>
        <dbReference type="ARBA" id="ARBA00023136"/>
    </source>
</evidence>
<dbReference type="PANTHER" id="PTHR32322">
    <property type="entry name" value="INNER MEMBRANE TRANSPORTER"/>
    <property type="match status" value="1"/>
</dbReference>
<comment type="caution">
    <text evidence="9">The sequence shown here is derived from an EMBL/GenBank/DDBJ whole genome shotgun (WGS) entry which is preliminary data.</text>
</comment>
<protein>
    <submittedName>
        <fullName evidence="9">DMT family transporter</fullName>
    </submittedName>
</protein>
<evidence type="ECO:0000259" key="8">
    <source>
        <dbReference type="Pfam" id="PF00892"/>
    </source>
</evidence>
<evidence type="ECO:0000256" key="3">
    <source>
        <dbReference type="ARBA" id="ARBA00022475"/>
    </source>
</evidence>
<feature type="transmembrane region" description="Helical" evidence="7">
    <location>
        <begin position="255"/>
        <end position="276"/>
    </location>
</feature>
<feature type="domain" description="EamA" evidence="8">
    <location>
        <begin position="164"/>
        <end position="299"/>
    </location>
</feature>
<feature type="transmembrane region" description="Helical" evidence="7">
    <location>
        <begin position="139"/>
        <end position="156"/>
    </location>
</feature>
<evidence type="ECO:0000256" key="4">
    <source>
        <dbReference type="ARBA" id="ARBA00022692"/>
    </source>
</evidence>
<feature type="domain" description="EamA" evidence="8">
    <location>
        <begin position="21"/>
        <end position="150"/>
    </location>
</feature>
<evidence type="ECO:0000256" key="1">
    <source>
        <dbReference type="ARBA" id="ARBA00004651"/>
    </source>
</evidence>
<evidence type="ECO:0000256" key="5">
    <source>
        <dbReference type="ARBA" id="ARBA00022989"/>
    </source>
</evidence>
<sequence length="321" mass="35791">MKDNQSRIWTFLNKNRWAIGVMILVITLLWGYAWVLMKDALQYMGPFTFSAFRFGTGTLTMIIVLAIMRIGLPPKDKWGHLLVAGILQTSIVFLFVMYGLRFVDAGKSSVLLYSMPIWSSILAAKFLKEKVPRMKMIGLGMGLIGLLTILGWDIWINQNPSIIIGELLIVTAAISWGASNVYYRLKLSDVPQLQVNTYQMLFGTLGIILASIVMEWGDSVQLTGESIYYVLFTGVLASALCFTAWFFLLSLIDMVTTTISTLLVPVFGMFFGWLLLDEKLTISIIIGSVLILSGIIIANVYRGPANRKTYISKHEAESQGG</sequence>
<gene>
    <name evidence="9" type="ORF">GCM10008986_30340</name>
</gene>